<evidence type="ECO:0000313" key="3">
    <source>
        <dbReference type="Proteomes" id="UP001159363"/>
    </source>
</evidence>
<comment type="caution">
    <text evidence="2">The sequence shown here is derived from an EMBL/GenBank/DDBJ whole genome shotgun (WGS) entry which is preliminary data.</text>
</comment>
<feature type="region of interest" description="Disordered" evidence="1">
    <location>
        <begin position="161"/>
        <end position="240"/>
    </location>
</feature>
<proteinExistence type="predicted"/>
<organism evidence="2 3">
    <name type="scientific">Dryococelus australis</name>
    <dbReference type="NCBI Taxonomy" id="614101"/>
    <lineage>
        <taxon>Eukaryota</taxon>
        <taxon>Metazoa</taxon>
        <taxon>Ecdysozoa</taxon>
        <taxon>Arthropoda</taxon>
        <taxon>Hexapoda</taxon>
        <taxon>Insecta</taxon>
        <taxon>Pterygota</taxon>
        <taxon>Neoptera</taxon>
        <taxon>Polyneoptera</taxon>
        <taxon>Phasmatodea</taxon>
        <taxon>Verophasmatodea</taxon>
        <taxon>Anareolatae</taxon>
        <taxon>Phasmatidae</taxon>
        <taxon>Eurycanthinae</taxon>
        <taxon>Dryococelus</taxon>
    </lineage>
</organism>
<sequence>MFAGDVITGNAANRTPALTLSHSHASHSHQSFIPTYIQHVCTRPHIECQQRCALVAVFEAVVMAPHPIYNEEMADIHFIYGRGNGNAWEATRSYHEAFPHRRQQPDSRVSTTKSSLLVGSRRGQRLPQVYCSPSQIFDSSGREEVGIGGGGGTVMPVRSAVTHSPGKKGRGGSRSVTPPHLSVGTTHNQARRWTGAGGSGVVVFRGPVSSLGEQRRRRGVHANSPLRSPHPPPPTTRERNGRVVCRDAAVAECTSMDATCRPRRRFIDPRERAPLRLAPHCSASRGTPIHRGAGRQAGSCARVGFPPLPPYLSRQANTPQLCSRLLHEPAYTLVCCRSSTTCSERHSYTSPTQTISDATKQYANYREGRLGNPICELHDHPAVKVIHYTLTCGFTVRTNILRLRLSDIRRLLNEKLTINTSLALKQADVRYLAPSFHKSPLETANKERAALYLAVTAANERGNEKCMSEEKEMRWMKYLPRAARLEAECTTPHDCVLWFGARPRRLASAAMRATRILKHRSIERARQQLSDKPHLTSDAQKIFANATVLSQFLYITECRDQASFCPFAPREVSVLAKLALGHLSYHLPDVPPQPNPHARQCPWIESRGGICNPGTCHSATRTNDGLKSP</sequence>
<dbReference type="Proteomes" id="UP001159363">
    <property type="component" value="Chromosome 5"/>
</dbReference>
<protein>
    <recommendedName>
        <fullName evidence="4">DUF4817 domain-containing protein</fullName>
    </recommendedName>
</protein>
<keyword evidence="3" id="KW-1185">Reference proteome</keyword>
<accession>A0ABQ9H942</accession>
<evidence type="ECO:0000256" key="1">
    <source>
        <dbReference type="SAM" id="MobiDB-lite"/>
    </source>
</evidence>
<dbReference type="EMBL" id="JARBHB010000006">
    <property type="protein sequence ID" value="KAJ8880818.1"/>
    <property type="molecule type" value="Genomic_DNA"/>
</dbReference>
<gene>
    <name evidence="2" type="ORF">PR048_017289</name>
</gene>
<reference evidence="2 3" key="1">
    <citation type="submission" date="2023-02" db="EMBL/GenBank/DDBJ databases">
        <title>LHISI_Scaffold_Assembly.</title>
        <authorList>
            <person name="Stuart O.P."/>
            <person name="Cleave R."/>
            <person name="Magrath M.J.L."/>
            <person name="Mikheyev A.S."/>
        </authorList>
    </citation>
    <scope>NUCLEOTIDE SEQUENCE [LARGE SCALE GENOMIC DNA]</scope>
    <source>
        <strain evidence="2">Daus_M_001</strain>
        <tissue evidence="2">Leg muscle</tissue>
    </source>
</reference>
<evidence type="ECO:0008006" key="4">
    <source>
        <dbReference type="Google" id="ProtNLM"/>
    </source>
</evidence>
<name>A0ABQ9H942_9NEOP</name>
<evidence type="ECO:0000313" key="2">
    <source>
        <dbReference type="EMBL" id="KAJ8880818.1"/>
    </source>
</evidence>